<dbReference type="STRING" id="578459.A0A194SD39"/>
<feature type="non-terminal residue" evidence="2">
    <location>
        <position position="250"/>
    </location>
</feature>
<dbReference type="PANTHER" id="PTHR21021:SF16">
    <property type="entry name" value="TIP41-LIKE PROTEIN"/>
    <property type="match status" value="1"/>
</dbReference>
<dbReference type="AlphaFoldDB" id="A0A194SD39"/>
<dbReference type="InterPro" id="IPR007303">
    <property type="entry name" value="TIP41-like"/>
</dbReference>
<dbReference type="GO" id="GO:0031929">
    <property type="term" value="P:TOR signaling"/>
    <property type="evidence" value="ECO:0007669"/>
    <property type="project" value="TreeGrafter"/>
</dbReference>
<comment type="similarity">
    <text evidence="1">Belongs to the TIP41 family.</text>
</comment>
<evidence type="ECO:0000313" key="2">
    <source>
        <dbReference type="EMBL" id="KPV78502.1"/>
    </source>
</evidence>
<dbReference type="InterPro" id="IPR051330">
    <property type="entry name" value="Phosphatase_reg/MetRdx"/>
</dbReference>
<dbReference type="EMBL" id="KQ474073">
    <property type="protein sequence ID" value="KPV78502.1"/>
    <property type="molecule type" value="Genomic_DNA"/>
</dbReference>
<organism evidence="2 3">
    <name type="scientific">Rhodotorula graminis (strain WP1)</name>
    <dbReference type="NCBI Taxonomy" id="578459"/>
    <lineage>
        <taxon>Eukaryota</taxon>
        <taxon>Fungi</taxon>
        <taxon>Dikarya</taxon>
        <taxon>Basidiomycota</taxon>
        <taxon>Pucciniomycotina</taxon>
        <taxon>Microbotryomycetes</taxon>
        <taxon>Sporidiobolales</taxon>
        <taxon>Sporidiobolaceae</taxon>
        <taxon>Rhodotorula</taxon>
    </lineage>
</organism>
<evidence type="ECO:0008006" key="4">
    <source>
        <dbReference type="Google" id="ProtNLM"/>
    </source>
</evidence>
<name>A0A194SD39_RHOGW</name>
<keyword evidence="3" id="KW-1185">Reference proteome</keyword>
<evidence type="ECO:0000313" key="3">
    <source>
        <dbReference type="Proteomes" id="UP000053890"/>
    </source>
</evidence>
<protein>
    <recommendedName>
        <fullName evidence="4">TIP41-like protein</fullName>
    </recommendedName>
</protein>
<evidence type="ECO:0000256" key="1">
    <source>
        <dbReference type="ARBA" id="ARBA00006658"/>
    </source>
</evidence>
<sequence>ISLHGWTVTSTKRPILSIPESDAASAQLDLALPEICFGNNSLALHHEPSGFTLEWNTLDMLAAVKKGDGWDAQPGAGAVRVAHADEWSRGQAASGSTNDLTVQKPFDWTYTTLHRGSITSPPSRSSTTSSSALQPVWLPAPPSHPGIPLALLARTDIPILFFDEVPLFEDELGDNGIADVTVRVRVNHQSLFVLSRFALRIDGVLFRQFDVRLYHAFGSDELVREVKGREAPYSAVRARLTGSGSAGLGQ</sequence>
<proteinExistence type="inferred from homology"/>
<reference evidence="2 3" key="1">
    <citation type="journal article" date="2015" name="Front. Microbiol.">
        <title>Genome sequence of the plant growth promoting endophytic yeast Rhodotorula graminis WP1.</title>
        <authorList>
            <person name="Firrincieli A."/>
            <person name="Otillar R."/>
            <person name="Salamov A."/>
            <person name="Schmutz J."/>
            <person name="Khan Z."/>
            <person name="Redman R.S."/>
            <person name="Fleck N.D."/>
            <person name="Lindquist E."/>
            <person name="Grigoriev I.V."/>
            <person name="Doty S.L."/>
        </authorList>
    </citation>
    <scope>NUCLEOTIDE SEQUENCE [LARGE SCALE GENOMIC DNA]</scope>
    <source>
        <strain evidence="2 3">WP1</strain>
    </source>
</reference>
<feature type="non-terminal residue" evidence="2">
    <location>
        <position position="1"/>
    </location>
</feature>
<dbReference type="Pfam" id="PF04176">
    <property type="entry name" value="TIP41"/>
    <property type="match status" value="1"/>
</dbReference>
<dbReference type="PANTHER" id="PTHR21021">
    <property type="entry name" value="GAF/PUTATIVE CYTOSKELETAL PROTEIN"/>
    <property type="match status" value="1"/>
</dbReference>
<accession>A0A194SD39</accession>
<dbReference type="OMA" id="DMILFED"/>
<dbReference type="RefSeq" id="XP_018274551.1">
    <property type="nucleotide sequence ID" value="XM_018419181.1"/>
</dbReference>
<dbReference type="GO" id="GO:0005829">
    <property type="term" value="C:cytosol"/>
    <property type="evidence" value="ECO:0007669"/>
    <property type="project" value="TreeGrafter"/>
</dbReference>
<dbReference type="OrthoDB" id="10253878at2759"/>
<dbReference type="GeneID" id="28979627"/>
<gene>
    <name evidence="2" type="ORF">RHOBADRAFT_721</name>
</gene>
<dbReference type="Proteomes" id="UP000053890">
    <property type="component" value="Unassembled WGS sequence"/>
</dbReference>